<keyword evidence="9" id="KW-0521">NADP</keyword>
<dbReference type="Gene3D" id="3.10.20.90">
    <property type="entry name" value="Phosphatidylinositol 3-kinase Catalytic Subunit, Chain A, domain 1"/>
    <property type="match status" value="1"/>
</dbReference>
<keyword evidence="6 15" id="KW-0812">Transmembrane</keyword>
<dbReference type="GO" id="GO:0042761">
    <property type="term" value="P:very long-chain fatty acid biosynthetic process"/>
    <property type="evidence" value="ECO:0007669"/>
    <property type="project" value="TreeGrafter"/>
</dbReference>
<evidence type="ECO:0000256" key="8">
    <source>
        <dbReference type="ARBA" id="ARBA00022832"/>
    </source>
</evidence>
<feature type="domain" description="TECR-like N-terminal" evidence="17">
    <location>
        <begin position="7"/>
        <end position="86"/>
    </location>
</feature>
<dbReference type="AlphaFoldDB" id="A0A4E0RRE9"/>
<evidence type="ECO:0000256" key="15">
    <source>
        <dbReference type="SAM" id="Phobius"/>
    </source>
</evidence>
<feature type="transmembrane region" description="Helical" evidence="15">
    <location>
        <begin position="168"/>
        <end position="186"/>
    </location>
</feature>
<protein>
    <recommendedName>
        <fullName evidence="4">very-long-chain enoyl-CoA reductase</fullName>
        <ecNumber evidence="4">1.3.1.93</ecNumber>
    </recommendedName>
</protein>
<keyword evidence="5" id="KW-0444">Lipid biosynthesis</keyword>
<evidence type="ECO:0000256" key="1">
    <source>
        <dbReference type="ARBA" id="ARBA00004477"/>
    </source>
</evidence>
<comment type="subcellular location">
    <subcellularLocation>
        <location evidence="1">Endoplasmic reticulum membrane</location>
        <topology evidence="1">Multi-pass membrane protein</topology>
    </subcellularLocation>
</comment>
<evidence type="ECO:0000256" key="2">
    <source>
        <dbReference type="ARBA" id="ARBA00005194"/>
    </source>
</evidence>
<dbReference type="EMBL" id="JXXN02002049">
    <property type="protein sequence ID" value="THD23608.1"/>
    <property type="molecule type" value="Genomic_DNA"/>
</dbReference>
<comment type="similarity">
    <text evidence="3">Belongs to the steroid 5-alpha reductase family.</text>
</comment>
<keyword evidence="12" id="KW-0443">Lipid metabolism</keyword>
<dbReference type="PANTHER" id="PTHR10556">
    <property type="entry name" value="3-OXO-5-ALPHA-STEROID 4-DEHYDROGENASE"/>
    <property type="match status" value="1"/>
</dbReference>
<dbReference type="Proteomes" id="UP000230066">
    <property type="component" value="Unassembled WGS sequence"/>
</dbReference>
<organism evidence="18 19">
    <name type="scientific">Fasciola hepatica</name>
    <name type="common">Liver fluke</name>
    <dbReference type="NCBI Taxonomy" id="6192"/>
    <lineage>
        <taxon>Eukaryota</taxon>
        <taxon>Metazoa</taxon>
        <taxon>Spiralia</taxon>
        <taxon>Lophotrochozoa</taxon>
        <taxon>Platyhelminthes</taxon>
        <taxon>Trematoda</taxon>
        <taxon>Digenea</taxon>
        <taxon>Plagiorchiida</taxon>
        <taxon>Echinostomata</taxon>
        <taxon>Echinostomatoidea</taxon>
        <taxon>Fasciolidae</taxon>
        <taxon>Fasciola</taxon>
    </lineage>
</organism>
<comment type="caution">
    <text evidence="18">The sequence shown here is derived from an EMBL/GenBank/DDBJ whole genome shotgun (WGS) entry which is preliminary data.</text>
</comment>
<evidence type="ECO:0000256" key="9">
    <source>
        <dbReference type="ARBA" id="ARBA00022857"/>
    </source>
</evidence>
<dbReference type="EC" id="1.3.1.93" evidence="4"/>
<evidence type="ECO:0000256" key="5">
    <source>
        <dbReference type="ARBA" id="ARBA00022516"/>
    </source>
</evidence>
<dbReference type="InterPro" id="IPR029071">
    <property type="entry name" value="Ubiquitin-like_domsf"/>
</dbReference>
<feature type="transmembrane region" description="Helical" evidence="15">
    <location>
        <begin position="198"/>
        <end position="222"/>
    </location>
</feature>
<reference evidence="18" key="1">
    <citation type="submission" date="2019-03" db="EMBL/GenBank/DDBJ databases">
        <title>Improved annotation for the trematode Fasciola hepatica.</title>
        <authorList>
            <person name="Choi Y.-J."/>
            <person name="Martin J."/>
            <person name="Mitreva M."/>
        </authorList>
    </citation>
    <scope>NUCLEOTIDE SEQUENCE [LARGE SCALE GENOMIC DNA]</scope>
</reference>
<dbReference type="GO" id="GO:0005789">
    <property type="term" value="C:endoplasmic reticulum membrane"/>
    <property type="evidence" value="ECO:0007669"/>
    <property type="project" value="UniProtKB-SubCell"/>
</dbReference>
<feature type="transmembrane region" description="Helical" evidence="15">
    <location>
        <begin position="272"/>
        <end position="292"/>
    </location>
</feature>
<proteinExistence type="inferred from homology"/>
<evidence type="ECO:0000256" key="6">
    <source>
        <dbReference type="ARBA" id="ARBA00022692"/>
    </source>
</evidence>
<dbReference type="GO" id="GO:0102758">
    <property type="term" value="F:very-long-chain enoyl-CoA reductase activity"/>
    <property type="evidence" value="ECO:0007669"/>
    <property type="project" value="UniProtKB-EC"/>
</dbReference>
<keyword evidence="8" id="KW-0276">Fatty acid metabolism</keyword>
<dbReference type="Pfam" id="PF21696">
    <property type="entry name" value="TECR_N"/>
    <property type="match status" value="1"/>
</dbReference>
<evidence type="ECO:0000256" key="4">
    <source>
        <dbReference type="ARBA" id="ARBA00012530"/>
    </source>
</evidence>
<feature type="domain" description="3-oxo-5-alpha-steroid 4-dehydrogenase C-terminal" evidence="16">
    <location>
        <begin position="162"/>
        <end position="316"/>
    </location>
</feature>
<evidence type="ECO:0000256" key="14">
    <source>
        <dbReference type="ARBA" id="ARBA00023160"/>
    </source>
</evidence>
<evidence type="ECO:0000256" key="3">
    <source>
        <dbReference type="ARBA" id="ARBA00007742"/>
    </source>
</evidence>
<evidence type="ECO:0000256" key="13">
    <source>
        <dbReference type="ARBA" id="ARBA00023136"/>
    </source>
</evidence>
<sequence>MRTSGDMRVEIRDSRTDKQIFDFSDVGGDTTILQLKRKIFAQNNKLRVNRQLLRTSPSGKGLGDDRRLDDLSETVSHGKVTLYLRDLGPQIGWRTVFLAEYSGPLIIYLTMWALRQPELSNPLLSPIHSHIGLRRLACLCWCGHYTKRILETLFVHRFSHATMPLFNVFRNCGYYFGFALFVSYFVNHPLYTSPTFGYGQVFFGLGLFLMSEWANFTCHLTLKNLRPPNSTIRRIPEPMPGYFFTRMYKIVVCPHYLFESLAWVGFSVMTQALPAAMFTTIGFAQMAVWAAARLRTYRREFPDFPRHRKAILPFVF</sequence>
<evidence type="ECO:0000256" key="10">
    <source>
        <dbReference type="ARBA" id="ARBA00022989"/>
    </source>
</evidence>
<evidence type="ECO:0000313" key="18">
    <source>
        <dbReference type="EMBL" id="THD23608.1"/>
    </source>
</evidence>
<evidence type="ECO:0000313" key="19">
    <source>
        <dbReference type="Proteomes" id="UP000230066"/>
    </source>
</evidence>
<dbReference type="SUPFAM" id="SSF54236">
    <property type="entry name" value="Ubiquitin-like"/>
    <property type="match status" value="1"/>
</dbReference>
<keyword evidence="13 15" id="KW-0472">Membrane</keyword>
<keyword evidence="11" id="KW-0560">Oxidoreductase</keyword>
<dbReference type="PANTHER" id="PTHR10556:SF28">
    <property type="entry name" value="VERY-LONG-CHAIN ENOYL-COA REDUCTASE"/>
    <property type="match status" value="1"/>
</dbReference>
<evidence type="ECO:0000259" key="16">
    <source>
        <dbReference type="Pfam" id="PF02544"/>
    </source>
</evidence>
<dbReference type="PROSITE" id="PS50244">
    <property type="entry name" value="S5A_REDUCTASE"/>
    <property type="match status" value="1"/>
</dbReference>
<keyword evidence="14" id="KW-0275">Fatty acid biosynthesis</keyword>
<evidence type="ECO:0000256" key="11">
    <source>
        <dbReference type="ARBA" id="ARBA00023002"/>
    </source>
</evidence>
<evidence type="ECO:0000256" key="7">
    <source>
        <dbReference type="ARBA" id="ARBA00022824"/>
    </source>
</evidence>
<evidence type="ECO:0000256" key="12">
    <source>
        <dbReference type="ARBA" id="ARBA00023098"/>
    </source>
</evidence>
<gene>
    <name evidence="18" type="ORF">D915_005715</name>
</gene>
<dbReference type="InterPro" id="IPR039357">
    <property type="entry name" value="SRD5A/TECR"/>
</dbReference>
<keyword evidence="19" id="KW-1185">Reference proteome</keyword>
<keyword evidence="7" id="KW-0256">Endoplasmic reticulum</keyword>
<keyword evidence="10 15" id="KW-1133">Transmembrane helix</keyword>
<dbReference type="InterPro" id="IPR001104">
    <property type="entry name" value="3-oxo-5_a-steroid_4-DH_C"/>
</dbReference>
<name>A0A4E0RRE9_FASHE</name>
<accession>A0A4E0RRE9</accession>
<evidence type="ECO:0000259" key="17">
    <source>
        <dbReference type="Pfam" id="PF21696"/>
    </source>
</evidence>
<feature type="transmembrane region" description="Helical" evidence="15">
    <location>
        <begin position="243"/>
        <end position="266"/>
    </location>
</feature>
<comment type="pathway">
    <text evidence="2">Lipid metabolism; fatty acid biosynthesis.</text>
</comment>
<dbReference type="Pfam" id="PF02544">
    <property type="entry name" value="Steroid_dh"/>
    <property type="match status" value="1"/>
</dbReference>
<dbReference type="InterPro" id="IPR049127">
    <property type="entry name" value="TECR-like_N"/>
</dbReference>